<gene>
    <name evidence="16" type="ORF">DUI87_22070</name>
</gene>
<feature type="compositionally biased region" description="Low complexity" evidence="13">
    <location>
        <begin position="253"/>
        <end position="262"/>
    </location>
</feature>
<evidence type="ECO:0000313" key="17">
    <source>
        <dbReference type="Proteomes" id="UP000269221"/>
    </source>
</evidence>
<feature type="domain" description="Granulins" evidence="15">
    <location>
        <begin position="287"/>
        <end position="300"/>
    </location>
</feature>
<keyword evidence="17" id="KW-1185">Reference proteome</keyword>
<evidence type="ECO:0000313" key="16">
    <source>
        <dbReference type="EMBL" id="RMC01629.1"/>
    </source>
</evidence>
<accession>A0A3M0JLB5</accession>
<evidence type="ECO:0000256" key="9">
    <source>
        <dbReference type="ARBA" id="ARBA00022824"/>
    </source>
</evidence>
<dbReference type="STRING" id="333673.A0A3M0JLB5"/>
<dbReference type="InterPro" id="IPR037277">
    <property type="entry name" value="Granulin_sf"/>
</dbReference>
<dbReference type="AlphaFoldDB" id="A0A3M0JLB5"/>
<keyword evidence="8 14" id="KW-0812">Transmembrane</keyword>
<evidence type="ECO:0000256" key="6">
    <source>
        <dbReference type="ARBA" id="ARBA00022475"/>
    </source>
</evidence>
<dbReference type="Gene3D" id="1.20.1410.10">
    <property type="entry name" value="I/LWEQ domain"/>
    <property type="match status" value="1"/>
</dbReference>
<evidence type="ECO:0000256" key="7">
    <source>
        <dbReference type="ARBA" id="ARBA00022525"/>
    </source>
</evidence>
<evidence type="ECO:0000256" key="2">
    <source>
        <dbReference type="ARBA" id="ARBA00004550"/>
    </source>
</evidence>
<evidence type="ECO:0000256" key="4">
    <source>
        <dbReference type="ARBA" id="ARBA00011024"/>
    </source>
</evidence>
<dbReference type="SUPFAM" id="SSF57277">
    <property type="entry name" value="Granulin repeat"/>
    <property type="match status" value="2"/>
</dbReference>
<evidence type="ECO:0000256" key="11">
    <source>
        <dbReference type="ARBA" id="ARBA00023136"/>
    </source>
</evidence>
<organism evidence="16 17">
    <name type="scientific">Hirundo rustica rustica</name>
    <dbReference type="NCBI Taxonomy" id="333673"/>
    <lineage>
        <taxon>Eukaryota</taxon>
        <taxon>Metazoa</taxon>
        <taxon>Chordata</taxon>
        <taxon>Craniata</taxon>
        <taxon>Vertebrata</taxon>
        <taxon>Euteleostomi</taxon>
        <taxon>Archelosauria</taxon>
        <taxon>Archosauria</taxon>
        <taxon>Dinosauria</taxon>
        <taxon>Saurischia</taxon>
        <taxon>Theropoda</taxon>
        <taxon>Coelurosauria</taxon>
        <taxon>Aves</taxon>
        <taxon>Neognathae</taxon>
        <taxon>Neoaves</taxon>
        <taxon>Telluraves</taxon>
        <taxon>Australaves</taxon>
        <taxon>Passeriformes</taxon>
        <taxon>Sylvioidea</taxon>
        <taxon>Hirundinidae</taxon>
        <taxon>Hirundo</taxon>
    </lineage>
</organism>
<evidence type="ECO:0000256" key="8">
    <source>
        <dbReference type="ARBA" id="ARBA00022692"/>
    </source>
</evidence>
<comment type="subcellular location">
    <subcellularLocation>
        <location evidence="1">Cell membrane</location>
        <topology evidence="1">Single-pass type II membrane protein</topology>
    </subcellularLocation>
    <subcellularLocation>
        <location evidence="3">Endoplasmic reticulum membrane</location>
        <topology evidence="3">Single-pass type II membrane protein</topology>
    </subcellularLocation>
    <subcellularLocation>
        <location evidence="2">Secreted</location>
        <location evidence="2">Extracellular exosome</location>
    </subcellularLocation>
</comment>
<protein>
    <recommendedName>
        <fullName evidence="5">Transmembrane protein 98</fullName>
    </recommendedName>
</protein>
<sequence>METVVIVAIGVLATIFLASFVALVVVCRQRYCHPKDLRHHYDTKPIVDLMGTTETPSEPSELELDDVVITNPHIEAILENEDWVEDASGLVSHCIAILKVSQGMALVAMAAPVALVTPVAMVAPVALVTLASMICHTLTEKLVAMTMGSGARVKSPASLGDIIVVAKRISPRVDDVVRSMYPPLDPKLLDARAAALLLSVSHLVLVTRSACRQPAARHWVERSLAAAEEHMAVLRQAAMATEPERPPGPAEPPARSSRPSDPNKGPVCPPTPARAALGWAGDVASCCADKVHCCPHATVCDLAHGRCVSPAGDADVPLSTAFPAWKRQPPTPVALRQVLCPDGRSVCPDGATCCQLSPTQYGCCPLQNAVCCGDGQHCCPQGTTCDLIHSTCTSLGASAPLAALPAARDVKCDERTSCPNGNTCCRLISGAWGCCPLEQAVCCPDHVHCCPQGYTCDPEGGSCLQGGAPACPGPFAVETTSTAVPGLHLQPDHREL</sequence>
<keyword evidence="9" id="KW-0256">Endoplasmic reticulum</keyword>
<comment type="caution">
    <text evidence="16">The sequence shown here is derived from an EMBL/GenBank/DDBJ whole genome shotgun (WGS) entry which is preliminary data.</text>
</comment>
<evidence type="ECO:0000256" key="13">
    <source>
        <dbReference type="SAM" id="MobiDB-lite"/>
    </source>
</evidence>
<evidence type="ECO:0000256" key="14">
    <source>
        <dbReference type="SAM" id="Phobius"/>
    </source>
</evidence>
<dbReference type="Gene3D" id="2.10.25.160">
    <property type="entry name" value="Granulin"/>
    <property type="match status" value="3"/>
</dbReference>
<feature type="domain" description="Granulins" evidence="15">
    <location>
        <begin position="372"/>
        <end position="385"/>
    </location>
</feature>
<dbReference type="OrthoDB" id="5978425at2759"/>
<proteinExistence type="inferred from homology"/>
<feature type="region of interest" description="Disordered" evidence="13">
    <location>
        <begin position="238"/>
        <end position="269"/>
    </location>
</feature>
<evidence type="ECO:0000256" key="1">
    <source>
        <dbReference type="ARBA" id="ARBA00004401"/>
    </source>
</evidence>
<evidence type="ECO:0000259" key="15">
    <source>
        <dbReference type="PROSITE" id="PS00799"/>
    </source>
</evidence>
<dbReference type="InterPro" id="IPR029668">
    <property type="entry name" value="TMEM98"/>
</dbReference>
<dbReference type="PROSITE" id="PS00799">
    <property type="entry name" value="GRANULINS"/>
    <property type="match status" value="3"/>
</dbReference>
<dbReference type="Proteomes" id="UP000269221">
    <property type="component" value="Unassembled WGS sequence"/>
</dbReference>
<name>A0A3M0JLB5_HIRRU</name>
<evidence type="ECO:0000256" key="5">
    <source>
        <dbReference type="ARBA" id="ARBA00014380"/>
    </source>
</evidence>
<dbReference type="PANTHER" id="PTHR32510">
    <property type="entry name" value="TRANSMEMBRANE PROTEIN 98"/>
    <property type="match status" value="1"/>
</dbReference>
<dbReference type="EMBL" id="QRBI01000137">
    <property type="protein sequence ID" value="RMC01629.1"/>
    <property type="molecule type" value="Genomic_DNA"/>
</dbReference>
<evidence type="ECO:0000256" key="10">
    <source>
        <dbReference type="ARBA" id="ARBA00022989"/>
    </source>
</evidence>
<feature type="domain" description="Granulins" evidence="15">
    <location>
        <begin position="443"/>
        <end position="456"/>
    </location>
</feature>
<keyword evidence="12" id="KW-1015">Disulfide bond</keyword>
<dbReference type="FunFam" id="2.10.25.160:FF:000001">
    <property type="entry name" value="Granulin precursor"/>
    <property type="match status" value="1"/>
</dbReference>
<dbReference type="InterPro" id="IPR000118">
    <property type="entry name" value="Granulin"/>
</dbReference>
<dbReference type="GO" id="GO:0005789">
    <property type="term" value="C:endoplasmic reticulum membrane"/>
    <property type="evidence" value="ECO:0007669"/>
    <property type="project" value="UniProtKB-SubCell"/>
</dbReference>
<keyword evidence="10 14" id="KW-1133">Transmembrane helix</keyword>
<keyword evidence="7" id="KW-0964">Secreted</keyword>
<dbReference type="GO" id="GO:0005886">
    <property type="term" value="C:plasma membrane"/>
    <property type="evidence" value="ECO:0007669"/>
    <property type="project" value="UniProtKB-SubCell"/>
</dbReference>
<keyword evidence="6" id="KW-1003">Cell membrane</keyword>
<feature type="transmembrane region" description="Helical" evidence="14">
    <location>
        <begin position="6"/>
        <end position="27"/>
    </location>
</feature>
<feature type="transmembrane region" description="Helical" evidence="14">
    <location>
        <begin position="106"/>
        <end position="134"/>
    </location>
</feature>
<keyword evidence="11 14" id="KW-0472">Membrane</keyword>
<reference evidence="16 17" key="1">
    <citation type="submission" date="2018-07" db="EMBL/GenBank/DDBJ databases">
        <title>A high quality draft genome assembly of the barn swallow (H. rustica rustica).</title>
        <authorList>
            <person name="Formenti G."/>
            <person name="Chiara M."/>
            <person name="Poveda L."/>
            <person name="Francoijs K.-J."/>
            <person name="Bonisoli-Alquati A."/>
            <person name="Canova L."/>
            <person name="Gianfranceschi L."/>
            <person name="Horner D.S."/>
            <person name="Saino N."/>
        </authorList>
    </citation>
    <scope>NUCLEOTIDE SEQUENCE [LARGE SCALE GENOMIC DNA]</scope>
    <source>
        <strain evidence="16">Chelidonia</strain>
        <tissue evidence="16">Blood</tissue>
    </source>
</reference>
<comment type="similarity">
    <text evidence="4">Belongs to the TMEM98 family.</text>
</comment>
<dbReference type="Pfam" id="PF00396">
    <property type="entry name" value="Granulin"/>
    <property type="match status" value="3"/>
</dbReference>
<dbReference type="GO" id="GO:0005576">
    <property type="term" value="C:extracellular region"/>
    <property type="evidence" value="ECO:0007669"/>
    <property type="project" value="UniProtKB-SubCell"/>
</dbReference>
<evidence type="ECO:0000256" key="3">
    <source>
        <dbReference type="ARBA" id="ARBA00004648"/>
    </source>
</evidence>
<evidence type="ECO:0000256" key="12">
    <source>
        <dbReference type="ARBA" id="ARBA00023157"/>
    </source>
</evidence>
<dbReference type="PANTHER" id="PTHR32510:SF3">
    <property type="entry name" value="TRANSMEMBRANE PROTEIN 98"/>
    <property type="match status" value="1"/>
</dbReference>
<dbReference type="SMART" id="SM00277">
    <property type="entry name" value="GRAN"/>
    <property type="match status" value="2"/>
</dbReference>